<dbReference type="Proteomes" id="UP000318661">
    <property type="component" value="Unassembled WGS sequence"/>
</dbReference>
<reference evidence="1 2" key="1">
    <citation type="journal article" date="2019" name="Nat. Microbiol.">
        <title>Mediterranean grassland soil C-N compound turnover is dependent on rainfall and depth, and is mediated by genomically divergent microorganisms.</title>
        <authorList>
            <person name="Diamond S."/>
            <person name="Andeer P.F."/>
            <person name="Li Z."/>
            <person name="Crits-Christoph A."/>
            <person name="Burstein D."/>
            <person name="Anantharaman K."/>
            <person name="Lane K.R."/>
            <person name="Thomas B.C."/>
            <person name="Pan C."/>
            <person name="Northen T.R."/>
            <person name="Banfield J.F."/>
        </authorList>
    </citation>
    <scope>NUCLEOTIDE SEQUENCE [LARGE SCALE GENOMIC DNA]</scope>
    <source>
        <strain evidence="1">NP_2</strain>
    </source>
</reference>
<dbReference type="EMBL" id="VBAJ01000292">
    <property type="protein sequence ID" value="TMJ02853.1"/>
    <property type="molecule type" value="Genomic_DNA"/>
</dbReference>
<name>A0A537L4D2_9BACT</name>
<comment type="caution">
    <text evidence="1">The sequence shown here is derived from an EMBL/GenBank/DDBJ whole genome shotgun (WGS) entry which is preliminary data.</text>
</comment>
<evidence type="ECO:0008006" key="3">
    <source>
        <dbReference type="Google" id="ProtNLM"/>
    </source>
</evidence>
<sequence>MHPYESMPDLAQFLGELGYAGYRELGIEKVLLVEGPSDARTVRQFLRKHGKENFSLVLPLGGSALINPNAESELAEVQRISGHVFALVDSERNSPADPVPGDRLAFQQVCARLGINCRILDRRSLDNYLSDAAIKRIKGDNYRALEAYESLSHLSPAWSKAENWRIAMEMNKSDLDGTDLGAFFEAL</sequence>
<organism evidence="1 2">
    <name type="scientific">Candidatus Segetimicrobium genomatis</name>
    <dbReference type="NCBI Taxonomy" id="2569760"/>
    <lineage>
        <taxon>Bacteria</taxon>
        <taxon>Bacillati</taxon>
        <taxon>Candidatus Sysuimicrobiota</taxon>
        <taxon>Candidatus Sysuimicrobiia</taxon>
        <taxon>Candidatus Sysuimicrobiales</taxon>
        <taxon>Candidatus Segetimicrobiaceae</taxon>
        <taxon>Candidatus Segetimicrobium</taxon>
    </lineage>
</organism>
<evidence type="ECO:0000313" key="1">
    <source>
        <dbReference type="EMBL" id="TMJ02853.1"/>
    </source>
</evidence>
<protein>
    <recommendedName>
        <fullName evidence="3">ATP-dependent endonuclease</fullName>
    </recommendedName>
</protein>
<proteinExistence type="predicted"/>
<evidence type="ECO:0000313" key="2">
    <source>
        <dbReference type="Proteomes" id="UP000318661"/>
    </source>
</evidence>
<accession>A0A537L4D2</accession>
<dbReference type="CDD" id="cd00188">
    <property type="entry name" value="TOPRIM"/>
    <property type="match status" value="1"/>
</dbReference>
<gene>
    <name evidence="1" type="ORF">E6G99_11875</name>
</gene>
<dbReference type="AlphaFoldDB" id="A0A537L4D2"/>